<reference evidence="1 2" key="1">
    <citation type="submission" date="2017-03" db="EMBL/GenBank/DDBJ databases">
        <title>Draft genome sequence of Streptomyces scabrisporus NF3, endophyte isolated from Amphipterygium adstringens.</title>
        <authorList>
            <person name="Vazquez M."/>
            <person name="Ceapa C.D."/>
            <person name="Rodriguez Luna D."/>
            <person name="Sanchez Esquivel S."/>
        </authorList>
    </citation>
    <scope>NUCLEOTIDE SEQUENCE [LARGE SCALE GENOMIC DNA]</scope>
    <source>
        <strain evidence="1 2">NF3</strain>
    </source>
</reference>
<accession>A0A1T3P855</accession>
<dbReference type="EMBL" id="MWQN01000001">
    <property type="protein sequence ID" value="OPC85202.1"/>
    <property type="molecule type" value="Genomic_DNA"/>
</dbReference>
<comment type="caution">
    <text evidence="1">The sequence shown here is derived from an EMBL/GenBank/DDBJ whole genome shotgun (WGS) entry which is preliminary data.</text>
</comment>
<sequence length="76" mass="8248">MRGAFDRGLAARRATVGRVFRAVETVLMFEGGQRTARRNAWAAVCADRSRARARAEASDILARLAPVNPAPRTGSH</sequence>
<dbReference type="AlphaFoldDB" id="A0A1T3P855"/>
<keyword evidence="2" id="KW-1185">Reference proteome</keyword>
<dbReference type="Proteomes" id="UP000190037">
    <property type="component" value="Unassembled WGS sequence"/>
</dbReference>
<gene>
    <name evidence="1" type="ORF">B4N89_21750</name>
</gene>
<proteinExistence type="predicted"/>
<dbReference type="STRING" id="159449.B4N89_21750"/>
<evidence type="ECO:0000313" key="2">
    <source>
        <dbReference type="Proteomes" id="UP000190037"/>
    </source>
</evidence>
<name>A0A1T3P855_9ACTN</name>
<evidence type="ECO:0000313" key="1">
    <source>
        <dbReference type="EMBL" id="OPC85202.1"/>
    </source>
</evidence>
<organism evidence="1 2">
    <name type="scientific">Embleya scabrispora</name>
    <dbReference type="NCBI Taxonomy" id="159449"/>
    <lineage>
        <taxon>Bacteria</taxon>
        <taxon>Bacillati</taxon>
        <taxon>Actinomycetota</taxon>
        <taxon>Actinomycetes</taxon>
        <taxon>Kitasatosporales</taxon>
        <taxon>Streptomycetaceae</taxon>
        <taxon>Embleya</taxon>
    </lineage>
</organism>
<dbReference type="OrthoDB" id="4328060at2"/>
<protein>
    <submittedName>
        <fullName evidence="1">Uncharacterized protein</fullName>
    </submittedName>
</protein>